<protein>
    <recommendedName>
        <fullName evidence="6">S-protein homolog</fullName>
    </recommendedName>
</protein>
<keyword evidence="5 6" id="KW-0732">Signal</keyword>
<dbReference type="PANTHER" id="PTHR31232:SF149">
    <property type="entry name" value="S-PROTEIN HOMOLOG"/>
    <property type="match status" value="1"/>
</dbReference>
<evidence type="ECO:0000256" key="5">
    <source>
        <dbReference type="ARBA" id="ARBA00022729"/>
    </source>
</evidence>
<reference evidence="7" key="1">
    <citation type="submission" date="2012-05" db="EMBL/GenBank/DDBJ databases">
        <authorList>
            <person name="Krishnakumar V."/>
            <person name="Cheung F."/>
            <person name="Xiao Y."/>
            <person name="Chan A."/>
            <person name="Moskal W.A."/>
            <person name="Town C.D."/>
        </authorList>
    </citation>
    <scope>NUCLEOTIDE SEQUENCE</scope>
</reference>
<accession>I3SS90</accession>
<organism evidence="7">
    <name type="scientific">Lotus japonicus</name>
    <name type="common">Lotus corniculatus var. japonicus</name>
    <dbReference type="NCBI Taxonomy" id="34305"/>
    <lineage>
        <taxon>Eukaryota</taxon>
        <taxon>Viridiplantae</taxon>
        <taxon>Streptophyta</taxon>
        <taxon>Embryophyta</taxon>
        <taxon>Tracheophyta</taxon>
        <taxon>Spermatophyta</taxon>
        <taxon>Magnoliopsida</taxon>
        <taxon>eudicotyledons</taxon>
        <taxon>Gunneridae</taxon>
        <taxon>Pentapetalae</taxon>
        <taxon>rosids</taxon>
        <taxon>fabids</taxon>
        <taxon>Fabales</taxon>
        <taxon>Fabaceae</taxon>
        <taxon>Papilionoideae</taxon>
        <taxon>50 kb inversion clade</taxon>
        <taxon>NPAAA clade</taxon>
        <taxon>Hologalegina</taxon>
        <taxon>robinioid clade</taxon>
        <taxon>Loteae</taxon>
        <taxon>Lotus</taxon>
    </lineage>
</organism>
<dbReference type="GO" id="GO:0005576">
    <property type="term" value="C:extracellular region"/>
    <property type="evidence" value="ECO:0007669"/>
    <property type="project" value="UniProtKB-SubCell"/>
</dbReference>
<evidence type="ECO:0000313" key="7">
    <source>
        <dbReference type="EMBL" id="AFK43132.1"/>
    </source>
</evidence>
<evidence type="ECO:0000256" key="4">
    <source>
        <dbReference type="ARBA" id="ARBA00022525"/>
    </source>
</evidence>
<dbReference type="EMBL" id="BT143338">
    <property type="protein sequence ID" value="AFK43132.1"/>
    <property type="molecule type" value="mRNA"/>
</dbReference>
<keyword evidence="3 6" id="KW-0713">Self-incompatibility</keyword>
<dbReference type="AlphaFoldDB" id="I3SS90"/>
<dbReference type="InterPro" id="IPR010264">
    <property type="entry name" value="Self-incomp_S1"/>
</dbReference>
<sequence>MSLFHKSVLLLCLLLPVVNSAFWDKVHVRVTNYLEGELDLTLHCKSKDDDLGVKVLHQDQFYEFSFRPNFWGTTLFHCSFQWQHVTKRFDIFKDHRDYDGYFFYWTIQQDGPCVFDKPNGFLPLNCFPWNPK</sequence>
<evidence type="ECO:0000256" key="2">
    <source>
        <dbReference type="ARBA" id="ARBA00005581"/>
    </source>
</evidence>
<comment type="subcellular location">
    <subcellularLocation>
        <location evidence="1 6">Secreted</location>
    </subcellularLocation>
</comment>
<name>I3SS90_LOTJA</name>
<evidence type="ECO:0000256" key="3">
    <source>
        <dbReference type="ARBA" id="ARBA00022471"/>
    </source>
</evidence>
<evidence type="ECO:0000256" key="6">
    <source>
        <dbReference type="RuleBase" id="RU367044"/>
    </source>
</evidence>
<keyword evidence="4 6" id="KW-0964">Secreted</keyword>
<dbReference type="Pfam" id="PF05938">
    <property type="entry name" value="Self-incomp_S1"/>
    <property type="match status" value="1"/>
</dbReference>
<feature type="signal peptide" evidence="6">
    <location>
        <begin position="1"/>
        <end position="20"/>
    </location>
</feature>
<feature type="chain" id="PRO_5025088913" description="S-protein homolog" evidence="6">
    <location>
        <begin position="21"/>
        <end position="132"/>
    </location>
</feature>
<evidence type="ECO:0000256" key="1">
    <source>
        <dbReference type="ARBA" id="ARBA00004613"/>
    </source>
</evidence>
<proteinExistence type="evidence at transcript level"/>
<comment type="similarity">
    <text evidence="2 6">Belongs to the plant self-incompatibility (S1) protein family.</text>
</comment>
<dbReference type="PANTHER" id="PTHR31232">
    <property type="match status" value="1"/>
</dbReference>
<dbReference type="GO" id="GO:0060320">
    <property type="term" value="P:rejection of self pollen"/>
    <property type="evidence" value="ECO:0007669"/>
    <property type="project" value="UniProtKB-KW"/>
</dbReference>